<dbReference type="Proteomes" id="UP000054485">
    <property type="component" value="Unassembled WGS sequence"/>
</dbReference>
<dbReference type="EMBL" id="KN835231">
    <property type="protein sequence ID" value="KIK42719.1"/>
    <property type="molecule type" value="Genomic_DNA"/>
</dbReference>
<dbReference type="HOGENOM" id="CLU_2591354_0_0_1"/>
<reference evidence="2" key="2">
    <citation type="submission" date="2015-01" db="EMBL/GenBank/DDBJ databases">
        <title>Evolutionary Origins and Diversification of the Mycorrhizal Mutualists.</title>
        <authorList>
            <consortium name="DOE Joint Genome Institute"/>
            <consortium name="Mycorrhizal Genomics Consortium"/>
            <person name="Kohler A."/>
            <person name="Kuo A."/>
            <person name="Nagy L.G."/>
            <person name="Floudas D."/>
            <person name="Copeland A."/>
            <person name="Barry K.W."/>
            <person name="Cichocki N."/>
            <person name="Veneault-Fourrey C."/>
            <person name="LaButti K."/>
            <person name="Lindquist E.A."/>
            <person name="Lipzen A."/>
            <person name="Lundell T."/>
            <person name="Morin E."/>
            <person name="Murat C."/>
            <person name="Riley R."/>
            <person name="Ohm R."/>
            <person name="Sun H."/>
            <person name="Tunlid A."/>
            <person name="Henrissat B."/>
            <person name="Grigoriev I.V."/>
            <person name="Hibbett D.S."/>
            <person name="Martin F."/>
        </authorList>
    </citation>
    <scope>NUCLEOTIDE SEQUENCE [LARGE SCALE GENOMIC DNA]</scope>
    <source>
        <strain evidence="2">UH-Slu-Lm8-n1</strain>
    </source>
</reference>
<dbReference type="AlphaFoldDB" id="A0A0D0AY28"/>
<name>A0A0D0AY28_9AGAM</name>
<accession>A0A0D0AY28</accession>
<keyword evidence="2" id="KW-1185">Reference proteome</keyword>
<evidence type="ECO:0000313" key="1">
    <source>
        <dbReference type="EMBL" id="KIK42719.1"/>
    </source>
</evidence>
<dbReference type="InParanoid" id="A0A0D0AY28"/>
<proteinExistence type="predicted"/>
<protein>
    <submittedName>
        <fullName evidence="1">Uncharacterized protein</fullName>
    </submittedName>
</protein>
<evidence type="ECO:0000313" key="2">
    <source>
        <dbReference type="Proteomes" id="UP000054485"/>
    </source>
</evidence>
<gene>
    <name evidence="1" type="ORF">CY34DRAFT_804625</name>
</gene>
<reference evidence="1 2" key="1">
    <citation type="submission" date="2014-04" db="EMBL/GenBank/DDBJ databases">
        <authorList>
            <consortium name="DOE Joint Genome Institute"/>
            <person name="Kuo A."/>
            <person name="Ruytinx J."/>
            <person name="Rineau F."/>
            <person name="Colpaert J."/>
            <person name="Kohler A."/>
            <person name="Nagy L.G."/>
            <person name="Floudas D."/>
            <person name="Copeland A."/>
            <person name="Barry K.W."/>
            <person name="Cichocki N."/>
            <person name="Veneault-Fourrey C."/>
            <person name="LaButti K."/>
            <person name="Lindquist E.A."/>
            <person name="Lipzen A."/>
            <person name="Lundell T."/>
            <person name="Morin E."/>
            <person name="Murat C."/>
            <person name="Sun H."/>
            <person name="Tunlid A."/>
            <person name="Henrissat B."/>
            <person name="Grigoriev I.V."/>
            <person name="Hibbett D.S."/>
            <person name="Martin F."/>
            <person name="Nordberg H.P."/>
            <person name="Cantor M.N."/>
            <person name="Hua S.X."/>
        </authorList>
    </citation>
    <scope>NUCLEOTIDE SEQUENCE [LARGE SCALE GENOMIC DNA]</scope>
    <source>
        <strain evidence="1 2">UH-Slu-Lm8-n1</strain>
    </source>
</reference>
<sequence>MIVVHDVSLIRAFEIPGAVSSVLKLSTGSNGENGGAFHLMMQMSAALIMSWSSIGTWPTNADTRAESVLPFSSHYACRKT</sequence>
<organism evidence="1 2">
    <name type="scientific">Suillus luteus UH-Slu-Lm8-n1</name>
    <dbReference type="NCBI Taxonomy" id="930992"/>
    <lineage>
        <taxon>Eukaryota</taxon>
        <taxon>Fungi</taxon>
        <taxon>Dikarya</taxon>
        <taxon>Basidiomycota</taxon>
        <taxon>Agaricomycotina</taxon>
        <taxon>Agaricomycetes</taxon>
        <taxon>Agaricomycetidae</taxon>
        <taxon>Boletales</taxon>
        <taxon>Suillineae</taxon>
        <taxon>Suillaceae</taxon>
        <taxon>Suillus</taxon>
    </lineage>
</organism>